<organism evidence="8 9">
    <name type="scientific">Streptomyces coffeae</name>
    <dbReference type="NCBI Taxonomy" id="621382"/>
    <lineage>
        <taxon>Bacteria</taxon>
        <taxon>Bacillati</taxon>
        <taxon>Actinomycetota</taxon>
        <taxon>Actinomycetes</taxon>
        <taxon>Kitasatosporales</taxon>
        <taxon>Streptomycetaceae</taxon>
        <taxon>Streptomyces</taxon>
    </lineage>
</organism>
<dbReference type="InterPro" id="IPR001207">
    <property type="entry name" value="Transposase_mutator"/>
</dbReference>
<dbReference type="Pfam" id="PF00872">
    <property type="entry name" value="Transposase_mut"/>
    <property type="match status" value="1"/>
</dbReference>
<evidence type="ECO:0000256" key="3">
    <source>
        <dbReference type="ARBA" id="ARBA00022578"/>
    </source>
</evidence>
<reference evidence="8 9" key="1">
    <citation type="submission" date="2021-01" db="EMBL/GenBank/DDBJ databases">
        <title>WGS of actinomycetes isolated from Thailand.</title>
        <authorList>
            <person name="Thawai C."/>
        </authorList>
    </citation>
    <scope>NUCLEOTIDE SEQUENCE [LARGE SCALE GENOMIC DNA]</scope>
    <source>
        <strain evidence="8 9">CA1R205</strain>
    </source>
</reference>
<keyword evidence="9" id="KW-1185">Reference proteome</keyword>
<evidence type="ECO:0000256" key="6">
    <source>
        <dbReference type="RuleBase" id="RU365089"/>
    </source>
</evidence>
<gene>
    <name evidence="8" type="ORF">JK363_40275</name>
</gene>
<feature type="compositionally biased region" description="Low complexity" evidence="7">
    <location>
        <begin position="93"/>
        <end position="117"/>
    </location>
</feature>
<evidence type="ECO:0000256" key="5">
    <source>
        <dbReference type="ARBA" id="ARBA00023172"/>
    </source>
</evidence>
<proteinExistence type="inferred from homology"/>
<evidence type="ECO:0000313" key="8">
    <source>
        <dbReference type="EMBL" id="MBL1102713.1"/>
    </source>
</evidence>
<protein>
    <recommendedName>
        <fullName evidence="6">Mutator family transposase</fullName>
    </recommendedName>
</protein>
<dbReference type="PANTHER" id="PTHR33217:SF8">
    <property type="entry name" value="MUTATOR FAMILY TRANSPOSASE"/>
    <property type="match status" value="1"/>
</dbReference>
<feature type="compositionally biased region" description="Polar residues" evidence="7">
    <location>
        <begin position="1"/>
        <end position="11"/>
    </location>
</feature>
<sequence>MSVSSSWTTAVDETAAPEAVREDWDRQRPGLVNVFENAWAQFIPFLDFDQDIHRVIYTTNAIESMNHNLRTLANTTGRFLSDDAALKKLYPASATSRAATSTATKRSPPAASAAPRPSAGPAP</sequence>
<feature type="region of interest" description="Disordered" evidence="7">
    <location>
        <begin position="93"/>
        <end position="123"/>
    </location>
</feature>
<evidence type="ECO:0000256" key="2">
    <source>
        <dbReference type="ARBA" id="ARBA00010961"/>
    </source>
</evidence>
<keyword evidence="5 6" id="KW-0233">DNA recombination</keyword>
<dbReference type="EMBL" id="JAERRF010000061">
    <property type="protein sequence ID" value="MBL1102713.1"/>
    <property type="molecule type" value="Genomic_DNA"/>
</dbReference>
<name>A0ABS1NRH8_9ACTN</name>
<comment type="function">
    <text evidence="1 6">Required for the transposition of the insertion element.</text>
</comment>
<dbReference type="PANTHER" id="PTHR33217">
    <property type="entry name" value="TRANSPOSASE FOR INSERTION SEQUENCE ELEMENT IS1081"/>
    <property type="match status" value="1"/>
</dbReference>
<keyword evidence="6" id="KW-0814">Transposable element</keyword>
<feature type="region of interest" description="Disordered" evidence="7">
    <location>
        <begin position="1"/>
        <end position="26"/>
    </location>
</feature>
<accession>A0ABS1NRH8</accession>
<comment type="similarity">
    <text evidence="2 6">Belongs to the transposase mutator family.</text>
</comment>
<keyword evidence="4 6" id="KW-0238">DNA-binding</keyword>
<keyword evidence="3 6" id="KW-0815">Transposition</keyword>
<dbReference type="Proteomes" id="UP000634229">
    <property type="component" value="Unassembled WGS sequence"/>
</dbReference>
<evidence type="ECO:0000256" key="1">
    <source>
        <dbReference type="ARBA" id="ARBA00002190"/>
    </source>
</evidence>
<evidence type="ECO:0000313" key="9">
    <source>
        <dbReference type="Proteomes" id="UP000634229"/>
    </source>
</evidence>
<comment type="caution">
    <text evidence="8">The sequence shown here is derived from an EMBL/GenBank/DDBJ whole genome shotgun (WGS) entry which is preliminary data.</text>
</comment>
<evidence type="ECO:0000256" key="7">
    <source>
        <dbReference type="SAM" id="MobiDB-lite"/>
    </source>
</evidence>
<evidence type="ECO:0000256" key="4">
    <source>
        <dbReference type="ARBA" id="ARBA00023125"/>
    </source>
</evidence>